<gene>
    <name evidence="1" type="ORF">BO79DRAFT_222011</name>
</gene>
<dbReference type="EMBL" id="KZ824579">
    <property type="protein sequence ID" value="RAK84088.1"/>
    <property type="molecule type" value="Genomic_DNA"/>
</dbReference>
<reference evidence="1" key="1">
    <citation type="submission" date="2018-02" db="EMBL/GenBank/DDBJ databases">
        <title>The genomes of Aspergillus section Nigri reveals drivers in fungal speciation.</title>
        <authorList>
            <consortium name="DOE Joint Genome Institute"/>
            <person name="Vesth T.C."/>
            <person name="Nybo J."/>
            <person name="Theobald S."/>
            <person name="Brandl J."/>
            <person name="Frisvad J.C."/>
            <person name="Nielsen K.F."/>
            <person name="Lyhne E.K."/>
            <person name="Kogle M.E."/>
            <person name="Kuo A."/>
            <person name="Riley R."/>
            <person name="Clum A."/>
            <person name="Nolan M."/>
            <person name="Lipzen A."/>
            <person name="Salamov A."/>
            <person name="Henrissat B."/>
            <person name="Wiebenga A."/>
            <person name="De vries R.P."/>
            <person name="Grigoriev I.V."/>
            <person name="Mortensen U.H."/>
            <person name="Andersen M.R."/>
            <person name="Baker S.E."/>
        </authorList>
    </citation>
    <scope>NUCLEOTIDE SEQUENCE</scope>
    <source>
        <strain evidence="1">CBS 115574</strain>
    </source>
</reference>
<name>A0ACD1I2U5_9EURO</name>
<evidence type="ECO:0000313" key="1">
    <source>
        <dbReference type="EMBL" id="RAK84088.1"/>
    </source>
</evidence>
<organism evidence="1 2">
    <name type="scientific">Aspergillus costaricaensis CBS 115574</name>
    <dbReference type="NCBI Taxonomy" id="1448317"/>
    <lineage>
        <taxon>Eukaryota</taxon>
        <taxon>Fungi</taxon>
        <taxon>Dikarya</taxon>
        <taxon>Ascomycota</taxon>
        <taxon>Pezizomycotina</taxon>
        <taxon>Eurotiomycetes</taxon>
        <taxon>Eurotiomycetidae</taxon>
        <taxon>Eurotiales</taxon>
        <taxon>Aspergillaceae</taxon>
        <taxon>Aspergillus</taxon>
        <taxon>Aspergillus subgen. Circumdati</taxon>
    </lineage>
</organism>
<accession>A0ACD1I2U5</accession>
<dbReference type="Proteomes" id="UP000249748">
    <property type="component" value="Unassembled WGS sequence"/>
</dbReference>
<proteinExistence type="predicted"/>
<evidence type="ECO:0000313" key="2">
    <source>
        <dbReference type="Proteomes" id="UP000249748"/>
    </source>
</evidence>
<sequence length="159" mass="17931">MTVSRDAQGKVTFPPISNPGIFPPTCIIDYLFHFYRKLYNLRQFSQPQTFPDEKLQFSVRNTKATSAANRSGIQSGGRGLSGRGGARAQELEAKSRRVAIQHAWPPFCYVWKTPASVDRSLHPEILLLILMTVFPISCLVLPHANSITSYNQLNGHWMR</sequence>
<protein>
    <submittedName>
        <fullName evidence="1">Uncharacterized protein</fullName>
    </submittedName>
</protein>
<keyword evidence="2" id="KW-1185">Reference proteome</keyword>